<organism evidence="1 2">
    <name type="scientific">Cryobacterium luteum</name>
    <dbReference type="NCBI Taxonomy" id="1424661"/>
    <lineage>
        <taxon>Bacteria</taxon>
        <taxon>Bacillati</taxon>
        <taxon>Actinomycetota</taxon>
        <taxon>Actinomycetes</taxon>
        <taxon>Micrococcales</taxon>
        <taxon>Microbacteriaceae</taxon>
        <taxon>Cryobacterium</taxon>
    </lineage>
</organism>
<evidence type="ECO:0000313" key="1">
    <source>
        <dbReference type="EMBL" id="TFB89080.1"/>
    </source>
</evidence>
<reference evidence="1 2" key="1">
    <citation type="submission" date="2019-03" db="EMBL/GenBank/DDBJ databases">
        <title>Genomics of glacier-inhabiting Cryobacterium strains.</title>
        <authorList>
            <person name="Liu Q."/>
            <person name="Xin Y.-H."/>
        </authorList>
    </citation>
    <scope>NUCLEOTIDE SEQUENCE [LARGE SCALE GENOMIC DNA]</scope>
    <source>
        <strain evidence="1 2">Hh15</strain>
    </source>
</reference>
<gene>
    <name evidence="1" type="ORF">E3O10_09245</name>
</gene>
<dbReference type="OrthoDB" id="5095936at2"/>
<dbReference type="RefSeq" id="WP_092106935.1">
    <property type="nucleotide sequence ID" value="NZ_FOCN01000002.1"/>
</dbReference>
<name>A0A1H8BNB5_9MICO</name>
<dbReference type="Gene3D" id="3.40.50.1820">
    <property type="entry name" value="alpha/beta hydrolase"/>
    <property type="match status" value="1"/>
</dbReference>
<dbReference type="Proteomes" id="UP000297654">
    <property type="component" value="Unassembled WGS sequence"/>
</dbReference>
<dbReference type="AlphaFoldDB" id="A0A1H8BNB5"/>
<sequence>MSDFTVTGGTNTSPLVATFEDMRTFSTELGLVQEYLATESLHTAACAVGGDLLESAILSPATFADAETKILQAAAGYLVQSARVAVLHLFIDGAVVTYETVDSALATAADGLYFVGGFAVGVVVVAGATVVAGGATLYAAGVEVSYQLAEVADSAGTAVNAIGDQVQQNPWLLATVLVTGGAGALLAPGASAFASAYSPADAATAANQQLADEFAALLASAPDLPSIQAWAAEHTDFVQTIIKFAPGLLAGATFAVGPLGIVGTTSLTGAPWPPLDYDQLLEGIIVGGGRFGALDDATGQPTVAFVTFTDSKGDPIPQLVPTDLDTLFRGANEIDTNGDAPAGSPEGTPDDFSDIRLVERVGVDGVKHWIVQIPSTQNWALAPGTATNDLPSDLASMAQHQTVLMAAVKEAMEQAGVKPHDPVMLAGFSLGGITAGLMSSDPWMNQHYNITNVVTAGASIGNFDIPSDVNVLSFEHTGDLVPAGDGSDNPATTNQATVHADPPGMGDNTEPHNAVKYAVTAGEFQGSGDPNADAFTASARGFFTGGEATVHDYAATR</sequence>
<proteinExistence type="predicted"/>
<dbReference type="InterPro" id="IPR029058">
    <property type="entry name" value="AB_hydrolase_fold"/>
</dbReference>
<dbReference type="STRING" id="1424661.SAMN05216281_10243"/>
<accession>A0A1H8BNB5</accession>
<comment type="caution">
    <text evidence="1">The sequence shown here is derived from an EMBL/GenBank/DDBJ whole genome shotgun (WGS) entry which is preliminary data.</text>
</comment>
<keyword evidence="2" id="KW-1185">Reference proteome</keyword>
<protein>
    <recommendedName>
        <fullName evidence="3">Fungal lipase-like domain-containing protein</fullName>
    </recommendedName>
</protein>
<evidence type="ECO:0008006" key="3">
    <source>
        <dbReference type="Google" id="ProtNLM"/>
    </source>
</evidence>
<evidence type="ECO:0000313" key="2">
    <source>
        <dbReference type="Proteomes" id="UP000297654"/>
    </source>
</evidence>
<dbReference type="EMBL" id="SOFF01000030">
    <property type="protein sequence ID" value="TFB89080.1"/>
    <property type="molecule type" value="Genomic_DNA"/>
</dbReference>
<dbReference type="SUPFAM" id="SSF53474">
    <property type="entry name" value="alpha/beta-Hydrolases"/>
    <property type="match status" value="1"/>
</dbReference>